<dbReference type="Gene3D" id="1.10.10.10">
    <property type="entry name" value="Winged helix-like DNA-binding domain superfamily/Winged helix DNA-binding domain"/>
    <property type="match status" value="1"/>
</dbReference>
<evidence type="ECO:0000256" key="3">
    <source>
        <dbReference type="ARBA" id="ARBA00023125"/>
    </source>
</evidence>
<dbReference type="PANTHER" id="PTHR30346">
    <property type="entry name" value="TRANSCRIPTIONAL DUAL REGULATOR HCAR-RELATED"/>
    <property type="match status" value="1"/>
</dbReference>
<evidence type="ECO:0000313" key="7">
    <source>
        <dbReference type="Proteomes" id="UP000234653"/>
    </source>
</evidence>
<dbReference type="GO" id="GO:0003677">
    <property type="term" value="F:DNA binding"/>
    <property type="evidence" value="ECO:0007669"/>
    <property type="project" value="UniProtKB-KW"/>
</dbReference>
<dbReference type="RefSeq" id="WP_057738915.1">
    <property type="nucleotide sequence ID" value="NZ_AZDQ01000029.1"/>
</dbReference>
<keyword evidence="2" id="KW-0805">Transcription regulation</keyword>
<keyword evidence="7" id="KW-1185">Reference proteome</keyword>
<evidence type="ECO:0000256" key="4">
    <source>
        <dbReference type="ARBA" id="ARBA00023163"/>
    </source>
</evidence>
<name>A0A2K9HIF3_9LACO</name>
<evidence type="ECO:0000256" key="1">
    <source>
        <dbReference type="ARBA" id="ARBA00009437"/>
    </source>
</evidence>
<organism evidence="6 7">
    <name type="scientific">Companilactobacillus alimentarius DSM 20249</name>
    <dbReference type="NCBI Taxonomy" id="1423720"/>
    <lineage>
        <taxon>Bacteria</taxon>
        <taxon>Bacillati</taxon>
        <taxon>Bacillota</taxon>
        <taxon>Bacilli</taxon>
        <taxon>Lactobacillales</taxon>
        <taxon>Lactobacillaceae</taxon>
        <taxon>Companilactobacillus</taxon>
    </lineage>
</organism>
<dbReference type="AlphaFoldDB" id="A0A2K9HIF3"/>
<dbReference type="GO" id="GO:0032993">
    <property type="term" value="C:protein-DNA complex"/>
    <property type="evidence" value="ECO:0007669"/>
    <property type="project" value="TreeGrafter"/>
</dbReference>
<dbReference type="Proteomes" id="UP000234653">
    <property type="component" value="Chromosome"/>
</dbReference>
<proteinExistence type="inferred from homology"/>
<dbReference type="Pfam" id="PF00126">
    <property type="entry name" value="HTH_1"/>
    <property type="match status" value="1"/>
</dbReference>
<dbReference type="OrthoDB" id="79118at2"/>
<dbReference type="PRINTS" id="PR00039">
    <property type="entry name" value="HTHLYSR"/>
</dbReference>
<dbReference type="PANTHER" id="PTHR30346:SF0">
    <property type="entry name" value="HCA OPERON TRANSCRIPTIONAL ACTIVATOR HCAR"/>
    <property type="match status" value="1"/>
</dbReference>
<accession>A0A2K9HIF3</accession>
<dbReference type="PROSITE" id="PS50931">
    <property type="entry name" value="HTH_LYSR"/>
    <property type="match status" value="1"/>
</dbReference>
<dbReference type="GO" id="GO:0003700">
    <property type="term" value="F:DNA-binding transcription factor activity"/>
    <property type="evidence" value="ECO:0007669"/>
    <property type="project" value="InterPro"/>
</dbReference>
<sequence length="288" mass="32821">MIDNYLLEELVTFKKYGTLAATAEELMVTQPTVTRGMQKLEDELGVKIFDRQPNRISLTKTGELAATEAKKVLDTNQQFFDTVRNFDFSHRVIKVASVVPGPLILLRNMKSLAKNVEVNNNLFSTDAISQNLIENNYSMIITNQEFETPAIESLYIGTEKLSVNLDKFMAIASLNSVTFQQLKGLSFIVLTDIGIWKDIIQQEIPDAKFLYQAQRDAFSEITQYSNFPYFSTNISKIDQSLDESDDRVQIPISDEAASMDLYVTYLKERKSQLKPLVKEITDSWNKLQ</sequence>
<dbReference type="InterPro" id="IPR036388">
    <property type="entry name" value="WH-like_DNA-bd_sf"/>
</dbReference>
<evidence type="ECO:0000313" key="6">
    <source>
        <dbReference type="EMBL" id="AUI72309.1"/>
    </source>
</evidence>
<dbReference type="InterPro" id="IPR000847">
    <property type="entry name" value="LysR_HTH_N"/>
</dbReference>
<dbReference type="KEGG" id="lali:LA20249_08995"/>
<evidence type="ECO:0000259" key="5">
    <source>
        <dbReference type="PROSITE" id="PS50931"/>
    </source>
</evidence>
<dbReference type="SUPFAM" id="SSF46785">
    <property type="entry name" value="Winged helix' DNA-binding domain"/>
    <property type="match status" value="1"/>
</dbReference>
<comment type="similarity">
    <text evidence="1">Belongs to the LysR transcriptional regulatory family.</text>
</comment>
<dbReference type="STRING" id="1423720.FC67_GL000748"/>
<dbReference type="EMBL" id="CP018867">
    <property type="protein sequence ID" value="AUI72309.1"/>
    <property type="molecule type" value="Genomic_DNA"/>
</dbReference>
<reference evidence="6 7" key="1">
    <citation type="submission" date="2016-12" db="EMBL/GenBank/DDBJ databases">
        <title>The whole genome sequencing and assembly of Lactobacillus alimentarius DSM 20249T strain.</title>
        <authorList>
            <person name="Lee Y.-J."/>
            <person name="Yi H."/>
            <person name="Bahn Y.-S."/>
            <person name="Kim J.F."/>
            <person name="Lee D.-W."/>
        </authorList>
    </citation>
    <scope>NUCLEOTIDE SEQUENCE [LARGE SCALE GENOMIC DNA]</scope>
    <source>
        <strain evidence="6 7">DSM 20249</strain>
    </source>
</reference>
<keyword evidence="3" id="KW-0238">DNA-binding</keyword>
<gene>
    <name evidence="6" type="ORF">LA20249_08995</name>
</gene>
<evidence type="ECO:0000256" key="2">
    <source>
        <dbReference type="ARBA" id="ARBA00023015"/>
    </source>
</evidence>
<dbReference type="InterPro" id="IPR036390">
    <property type="entry name" value="WH_DNA-bd_sf"/>
</dbReference>
<protein>
    <submittedName>
        <fullName evidence="6">LysR family transcriptional regulator</fullName>
    </submittedName>
</protein>
<feature type="domain" description="HTH lysR-type" evidence="5">
    <location>
        <begin position="2"/>
        <end position="59"/>
    </location>
</feature>
<keyword evidence="4" id="KW-0804">Transcription</keyword>